<evidence type="ECO:0000313" key="4">
    <source>
        <dbReference type="Proteomes" id="UP000008144"/>
    </source>
</evidence>
<feature type="compositionally biased region" description="Polar residues" evidence="1">
    <location>
        <begin position="163"/>
        <end position="173"/>
    </location>
</feature>
<dbReference type="EMBL" id="EAAA01001594">
    <property type="status" value="NOT_ANNOTATED_CDS"/>
    <property type="molecule type" value="Genomic_DNA"/>
</dbReference>
<dbReference type="InterPro" id="IPR059024">
    <property type="entry name" value="SYNRG_C"/>
</dbReference>
<reference evidence="3" key="4">
    <citation type="submission" date="2025-09" db="UniProtKB">
        <authorList>
            <consortium name="Ensembl"/>
        </authorList>
    </citation>
    <scope>IDENTIFICATION</scope>
</reference>
<evidence type="ECO:0000259" key="2">
    <source>
        <dbReference type="Pfam" id="PF25999"/>
    </source>
</evidence>
<dbReference type="Ensembl" id="ENSCINT00000010183.2">
    <property type="protein sequence ID" value="ENSCINP00000010183.2"/>
    <property type="gene ID" value="ENSCING00000004949.2"/>
</dbReference>
<dbReference type="STRING" id="7719.ENSCINP00000010183"/>
<sequence>MNNALSKLKSDSNSVLSLDLKNSTKFGIHTVDSEANSVKSLEFTNISDTIMQQSIGSVSPKPLATNTAVKLDLYDDDDDFGDFCEPPPDVPPDTNDEFDEYNGGNSALVDFDPFETFPSSSKKKKDEKSNEQVFPLSPSFQKKVEGIQSPLSPPHETFGKPASSFTESGNTAAVTVEAPTHQNETLNGANNEKKNEENEVSDQPIETVQSIPATKPDFTPKNINLKDPDYFLKNSLFTPEIVKKESTEDKDDDQDSSQPYPEDVQDEEVPTADLKPKFDASVWSNGHVVQEQVVHAVFEDNSETLTVEQSEWQLQTRQVDHVREYTEKWELCLSACLEVILQTNETLSSIESPAVCNEVLYSCKGQRFISDLSAVYQVARRICSSARKIKLEISQLKQLHKQIELSWNNLLSFCPNASVNELEVVAKNESTCVCGVCLLAMKGSQINYGGSNYHATCANLWLNHVASVLPALQLPQPAQT</sequence>
<dbReference type="PANTHER" id="PTHR15463">
    <property type="entry name" value="AP1 GAMMA SUBUNIT BINDING PROTEIN 1"/>
    <property type="match status" value="1"/>
</dbReference>
<organism evidence="3 4">
    <name type="scientific">Ciona intestinalis</name>
    <name type="common">Transparent sea squirt</name>
    <name type="synonym">Ascidia intestinalis</name>
    <dbReference type="NCBI Taxonomy" id="7719"/>
    <lineage>
        <taxon>Eukaryota</taxon>
        <taxon>Metazoa</taxon>
        <taxon>Chordata</taxon>
        <taxon>Tunicata</taxon>
        <taxon>Ascidiacea</taxon>
        <taxon>Phlebobranchia</taxon>
        <taxon>Cionidae</taxon>
        <taxon>Ciona</taxon>
    </lineage>
</organism>
<reference evidence="4" key="1">
    <citation type="journal article" date="2002" name="Science">
        <title>The draft genome of Ciona intestinalis: insights into chordate and vertebrate origins.</title>
        <authorList>
            <person name="Dehal P."/>
            <person name="Satou Y."/>
            <person name="Campbell R.K."/>
            <person name="Chapman J."/>
            <person name="Degnan B."/>
            <person name="De Tomaso A."/>
            <person name="Davidson B."/>
            <person name="Di Gregorio A."/>
            <person name="Gelpke M."/>
            <person name="Goodstein D.M."/>
            <person name="Harafuji N."/>
            <person name="Hastings K.E."/>
            <person name="Ho I."/>
            <person name="Hotta K."/>
            <person name="Huang W."/>
            <person name="Kawashima T."/>
            <person name="Lemaire P."/>
            <person name="Martinez D."/>
            <person name="Meinertzhagen I.A."/>
            <person name="Necula S."/>
            <person name="Nonaka M."/>
            <person name="Putnam N."/>
            <person name="Rash S."/>
            <person name="Saiga H."/>
            <person name="Satake M."/>
            <person name="Terry A."/>
            <person name="Yamada L."/>
            <person name="Wang H.G."/>
            <person name="Awazu S."/>
            <person name="Azumi K."/>
            <person name="Boore J."/>
            <person name="Branno M."/>
            <person name="Chin-Bow S."/>
            <person name="DeSantis R."/>
            <person name="Doyle S."/>
            <person name="Francino P."/>
            <person name="Keys D.N."/>
            <person name="Haga S."/>
            <person name="Hayashi H."/>
            <person name="Hino K."/>
            <person name="Imai K.S."/>
            <person name="Inaba K."/>
            <person name="Kano S."/>
            <person name="Kobayashi K."/>
            <person name="Kobayashi M."/>
            <person name="Lee B.I."/>
            <person name="Makabe K.W."/>
            <person name="Manohar C."/>
            <person name="Matassi G."/>
            <person name="Medina M."/>
            <person name="Mochizuki Y."/>
            <person name="Mount S."/>
            <person name="Morishita T."/>
            <person name="Miura S."/>
            <person name="Nakayama A."/>
            <person name="Nishizaka S."/>
            <person name="Nomoto H."/>
            <person name="Ohta F."/>
            <person name="Oishi K."/>
            <person name="Rigoutsos I."/>
            <person name="Sano M."/>
            <person name="Sasaki A."/>
            <person name="Sasakura Y."/>
            <person name="Shoguchi E."/>
            <person name="Shin-i T."/>
            <person name="Spagnuolo A."/>
            <person name="Stainier D."/>
            <person name="Suzuki M.M."/>
            <person name="Tassy O."/>
            <person name="Takatori N."/>
            <person name="Tokuoka M."/>
            <person name="Yagi K."/>
            <person name="Yoshizaki F."/>
            <person name="Wada S."/>
            <person name="Zhang C."/>
            <person name="Hyatt P.D."/>
            <person name="Larimer F."/>
            <person name="Detter C."/>
            <person name="Doggett N."/>
            <person name="Glavina T."/>
            <person name="Hawkins T."/>
            <person name="Richardson P."/>
            <person name="Lucas S."/>
            <person name="Kohara Y."/>
            <person name="Levine M."/>
            <person name="Satoh N."/>
            <person name="Rokhsar D.S."/>
        </authorList>
    </citation>
    <scope>NUCLEOTIDE SEQUENCE [LARGE SCALE GENOMIC DNA]</scope>
</reference>
<dbReference type="Proteomes" id="UP000008144">
    <property type="component" value="Chromosome 2"/>
</dbReference>
<dbReference type="Pfam" id="PF25999">
    <property type="entry name" value="SYNRG_C"/>
    <property type="match status" value="1"/>
</dbReference>
<accession>F7A6N9</accession>
<keyword evidence="4" id="KW-1185">Reference proteome</keyword>
<evidence type="ECO:0000313" key="3">
    <source>
        <dbReference type="Ensembl" id="ENSCINP00000010183.2"/>
    </source>
</evidence>
<dbReference type="InParanoid" id="F7A6N9"/>
<dbReference type="GeneTree" id="ENSGT00390000010789"/>
<reference evidence="3" key="2">
    <citation type="journal article" date="2008" name="Genome Biol.">
        <title>Improved genome assembly and evidence-based global gene model set for the chordate Ciona intestinalis: new insight into intron and operon populations.</title>
        <authorList>
            <person name="Satou Y."/>
            <person name="Mineta K."/>
            <person name="Ogasawara M."/>
            <person name="Sasakura Y."/>
            <person name="Shoguchi E."/>
            <person name="Ueno K."/>
            <person name="Yamada L."/>
            <person name="Matsumoto J."/>
            <person name="Wasserscheid J."/>
            <person name="Dewar K."/>
            <person name="Wiley G.B."/>
            <person name="Macmil S.L."/>
            <person name="Roe B.A."/>
            <person name="Zeller R.W."/>
            <person name="Hastings K.E."/>
            <person name="Lemaire P."/>
            <person name="Lindquist E."/>
            <person name="Endo T."/>
            <person name="Hotta K."/>
            <person name="Inaba K."/>
        </authorList>
    </citation>
    <scope>NUCLEOTIDE SEQUENCE [LARGE SCALE GENOMIC DNA]</scope>
    <source>
        <strain evidence="3">wild type</strain>
    </source>
</reference>
<proteinExistence type="predicted"/>
<name>F7A6N9_CIOIN</name>
<feature type="region of interest" description="Disordered" evidence="1">
    <location>
        <begin position="84"/>
        <end position="222"/>
    </location>
</feature>
<dbReference type="HOGENOM" id="CLU_568524_0_0_1"/>
<reference evidence="3" key="3">
    <citation type="submission" date="2025-08" db="UniProtKB">
        <authorList>
            <consortium name="Ensembl"/>
        </authorList>
    </citation>
    <scope>IDENTIFICATION</scope>
</reference>
<dbReference type="InterPro" id="IPR039656">
    <property type="entry name" value="SYNRG"/>
</dbReference>
<feature type="compositionally biased region" description="Polar residues" evidence="1">
    <location>
        <begin position="180"/>
        <end position="189"/>
    </location>
</feature>
<protein>
    <recommendedName>
        <fullName evidence="2">Synergin gamma C-terminal domain-containing protein</fullName>
    </recommendedName>
</protein>
<feature type="domain" description="Synergin gamma C-terminal" evidence="2">
    <location>
        <begin position="321"/>
        <end position="472"/>
    </location>
</feature>
<feature type="region of interest" description="Disordered" evidence="1">
    <location>
        <begin position="242"/>
        <end position="270"/>
    </location>
</feature>
<evidence type="ECO:0000256" key="1">
    <source>
        <dbReference type="SAM" id="MobiDB-lite"/>
    </source>
</evidence>
<dbReference type="AlphaFoldDB" id="F7A6N9"/>
<dbReference type="PANTHER" id="PTHR15463:SF2">
    <property type="entry name" value="SYNERGIN GAMMA"/>
    <property type="match status" value="1"/>
</dbReference>